<proteinExistence type="predicted"/>
<dbReference type="Proteomes" id="UP000261540">
    <property type="component" value="Unplaced"/>
</dbReference>
<protein>
    <submittedName>
        <fullName evidence="1">Uncharacterized protein</fullName>
    </submittedName>
</protein>
<reference evidence="1" key="2">
    <citation type="submission" date="2025-09" db="UniProtKB">
        <authorList>
            <consortium name="Ensembl"/>
        </authorList>
    </citation>
    <scope>IDENTIFICATION</scope>
</reference>
<dbReference type="AlphaFoldDB" id="A0A3B3SZQ5"/>
<sequence>MNFMLSRKVFSCLLSDAGAPTKGRYMKVSCKPDAKNANCNVIKGPLIDIPNSRWGSAMGNDSSIFIFPEKELKKNLPAEKELKEEGFIL</sequence>
<dbReference type="Ensembl" id="ENSPKIT00000016674.1">
    <property type="protein sequence ID" value="ENSPKIP00000035738.1"/>
    <property type="gene ID" value="ENSPKIG00000014576.1"/>
</dbReference>
<accession>A0A3B3SZQ5</accession>
<evidence type="ECO:0000313" key="1">
    <source>
        <dbReference type="Ensembl" id="ENSPKIP00000035738.1"/>
    </source>
</evidence>
<name>A0A3B3SZQ5_9TELE</name>
<organism evidence="1 2">
    <name type="scientific">Paramormyrops kingsleyae</name>
    <dbReference type="NCBI Taxonomy" id="1676925"/>
    <lineage>
        <taxon>Eukaryota</taxon>
        <taxon>Metazoa</taxon>
        <taxon>Chordata</taxon>
        <taxon>Craniata</taxon>
        <taxon>Vertebrata</taxon>
        <taxon>Euteleostomi</taxon>
        <taxon>Actinopterygii</taxon>
        <taxon>Neopterygii</taxon>
        <taxon>Teleostei</taxon>
        <taxon>Osteoglossocephala</taxon>
        <taxon>Osteoglossomorpha</taxon>
        <taxon>Osteoglossiformes</taxon>
        <taxon>Mormyridae</taxon>
        <taxon>Paramormyrops</taxon>
    </lineage>
</organism>
<keyword evidence="2" id="KW-1185">Reference proteome</keyword>
<evidence type="ECO:0000313" key="2">
    <source>
        <dbReference type="Proteomes" id="UP000261540"/>
    </source>
</evidence>
<reference evidence="1" key="1">
    <citation type="submission" date="2025-08" db="UniProtKB">
        <authorList>
            <consortium name="Ensembl"/>
        </authorList>
    </citation>
    <scope>IDENTIFICATION</scope>
</reference>